<feature type="compositionally biased region" description="Basic and acidic residues" evidence="1">
    <location>
        <begin position="309"/>
        <end position="333"/>
    </location>
</feature>
<dbReference type="EMBL" id="AGNL01009102">
    <property type="protein sequence ID" value="EJK70073.1"/>
    <property type="molecule type" value="Genomic_DNA"/>
</dbReference>
<evidence type="ECO:0000256" key="1">
    <source>
        <dbReference type="SAM" id="MobiDB-lite"/>
    </source>
</evidence>
<dbReference type="PANTHER" id="PTHR33418">
    <property type="entry name" value="HELICASE-ASSOCIATED"/>
    <property type="match status" value="1"/>
</dbReference>
<feature type="region of interest" description="Disordered" evidence="1">
    <location>
        <begin position="287"/>
        <end position="341"/>
    </location>
</feature>
<organism evidence="3 4">
    <name type="scientific">Thalassiosira oceanica</name>
    <name type="common">Marine diatom</name>
    <dbReference type="NCBI Taxonomy" id="159749"/>
    <lineage>
        <taxon>Eukaryota</taxon>
        <taxon>Sar</taxon>
        <taxon>Stramenopiles</taxon>
        <taxon>Ochrophyta</taxon>
        <taxon>Bacillariophyta</taxon>
        <taxon>Coscinodiscophyceae</taxon>
        <taxon>Thalassiosirophycidae</taxon>
        <taxon>Thalassiosirales</taxon>
        <taxon>Thalassiosiraceae</taxon>
        <taxon>Thalassiosira</taxon>
    </lineage>
</organism>
<keyword evidence="4" id="KW-1185">Reference proteome</keyword>
<evidence type="ECO:0000313" key="3">
    <source>
        <dbReference type="EMBL" id="EJK70073.1"/>
    </source>
</evidence>
<proteinExistence type="predicted"/>
<dbReference type="eggNOG" id="ENOG502QY9X">
    <property type="taxonomic scope" value="Eukaryota"/>
</dbReference>
<dbReference type="AlphaFoldDB" id="K0SUJ3"/>
<accession>K0SUJ3</accession>
<name>K0SUJ3_THAOC</name>
<gene>
    <name evidence="3" type="ORF">THAOC_08603</name>
</gene>
<dbReference type="Proteomes" id="UP000266841">
    <property type="component" value="Unassembled WGS sequence"/>
</dbReference>
<feature type="compositionally biased region" description="Basic residues" evidence="1">
    <location>
        <begin position="297"/>
        <end position="308"/>
    </location>
</feature>
<feature type="domain" description="Helicase-associated" evidence="2">
    <location>
        <begin position="65"/>
        <end position="132"/>
    </location>
</feature>
<dbReference type="PANTHER" id="PTHR33418:SF1">
    <property type="entry name" value="HELICASE-ASSOCIATED DOMAIN-CONTAINING PROTEIN"/>
    <property type="match status" value="1"/>
</dbReference>
<feature type="domain" description="Helicase-associated" evidence="2">
    <location>
        <begin position="147"/>
        <end position="222"/>
    </location>
</feature>
<sequence length="376" mass="43926">MGWTKAHVTAWKRMQQLDNEHHLSISRIARLHSLDVKDFAVDSIVLSRKTTKAPCRERAEGNRTRTTWDKRYQALLEYKRLHGDTNVPRSYDDTLSKWCHTQRGRCKEILKGDAVASIMTQEQFESLRQIGFNMKVERKAYDSQKIDQMWDERFNELLAYKARHGNCDVAVRKGKEFEQYKQLANWASLQRRKYKARKGEKKLGRTRAITDEQIQRLTNVGFQFSLQDDFDERFKQLEDYKKENGHTRIPVFDSTRNNLGRWAKRMRDGIANDETWMTKERKQKLLSLGFDTSARTGTKRKRPHSKQKNKPEDDNVKPRGSEAGDNKPCGEAEEHAEEEPDMLLHLHQYDDLDGIIAAANWIDAVPHIPQGSLRGI</sequence>
<comment type="caution">
    <text evidence="3">The sequence shown here is derived from an EMBL/GenBank/DDBJ whole genome shotgun (WGS) entry which is preliminary data.</text>
</comment>
<evidence type="ECO:0000313" key="4">
    <source>
        <dbReference type="Proteomes" id="UP000266841"/>
    </source>
</evidence>
<evidence type="ECO:0000259" key="2">
    <source>
        <dbReference type="Pfam" id="PF03457"/>
    </source>
</evidence>
<reference evidence="3 4" key="1">
    <citation type="journal article" date="2012" name="Genome Biol.">
        <title>Genome and low-iron response of an oceanic diatom adapted to chronic iron limitation.</title>
        <authorList>
            <person name="Lommer M."/>
            <person name="Specht M."/>
            <person name="Roy A.S."/>
            <person name="Kraemer L."/>
            <person name="Andreson R."/>
            <person name="Gutowska M.A."/>
            <person name="Wolf J."/>
            <person name="Bergner S.V."/>
            <person name="Schilhabel M.B."/>
            <person name="Klostermeier U.C."/>
            <person name="Beiko R.G."/>
            <person name="Rosenstiel P."/>
            <person name="Hippler M."/>
            <person name="Laroche J."/>
        </authorList>
    </citation>
    <scope>NUCLEOTIDE SEQUENCE [LARGE SCALE GENOMIC DNA]</scope>
    <source>
        <strain evidence="3 4">CCMP1005</strain>
    </source>
</reference>
<dbReference type="Gene3D" id="6.10.140.530">
    <property type="match status" value="3"/>
</dbReference>
<dbReference type="InterPro" id="IPR005114">
    <property type="entry name" value="Helicase_assoc"/>
</dbReference>
<dbReference type="OrthoDB" id="48082at2759"/>
<feature type="domain" description="Helicase-associated" evidence="2">
    <location>
        <begin position="228"/>
        <end position="290"/>
    </location>
</feature>
<dbReference type="Pfam" id="PF03457">
    <property type="entry name" value="HA"/>
    <property type="match status" value="3"/>
</dbReference>
<protein>
    <recommendedName>
        <fullName evidence="2">Helicase-associated domain-containing protein</fullName>
    </recommendedName>
</protein>